<comment type="catalytic activity">
    <reaction evidence="5">
        <text>L-glutaminyl-[peptide chain release factor] + S-adenosyl-L-methionine = N(5)-methyl-L-glutaminyl-[peptide chain release factor] + S-adenosyl-L-homocysteine + H(+)</text>
        <dbReference type="Rhea" id="RHEA:42896"/>
        <dbReference type="Rhea" id="RHEA-COMP:10271"/>
        <dbReference type="Rhea" id="RHEA-COMP:10272"/>
        <dbReference type="ChEBI" id="CHEBI:15378"/>
        <dbReference type="ChEBI" id="CHEBI:30011"/>
        <dbReference type="ChEBI" id="CHEBI:57856"/>
        <dbReference type="ChEBI" id="CHEBI:59789"/>
        <dbReference type="ChEBI" id="CHEBI:61891"/>
        <dbReference type="EC" id="2.1.1.297"/>
    </reaction>
</comment>
<evidence type="ECO:0000256" key="4">
    <source>
        <dbReference type="ARBA" id="ARBA00022691"/>
    </source>
</evidence>
<keyword evidence="4" id="KW-0949">S-adenosyl-L-methionine</keyword>
<keyword evidence="3" id="KW-0808">Transferase</keyword>
<accession>S5DUX1</accession>
<dbReference type="InterPro" id="IPR029063">
    <property type="entry name" value="SAM-dependent_MTases_sf"/>
</dbReference>
<evidence type="ECO:0000256" key="5">
    <source>
        <dbReference type="ARBA" id="ARBA00048391"/>
    </source>
</evidence>
<dbReference type="SUPFAM" id="SSF53335">
    <property type="entry name" value="S-adenosyl-L-methionine-dependent methyltransferases"/>
    <property type="match status" value="1"/>
</dbReference>
<dbReference type="EC" id="2.1.1.297" evidence="1"/>
<dbReference type="PANTHER" id="PTHR18895">
    <property type="entry name" value="HEMK METHYLTRANSFERASE"/>
    <property type="match status" value="1"/>
</dbReference>
<dbReference type="InterPro" id="IPR004556">
    <property type="entry name" value="HemK-like"/>
</dbReference>
<evidence type="ECO:0000313" key="7">
    <source>
        <dbReference type="EMBL" id="AGQ18707.1"/>
    </source>
</evidence>
<proteinExistence type="predicted"/>
<evidence type="ECO:0000256" key="1">
    <source>
        <dbReference type="ARBA" id="ARBA00012771"/>
    </source>
</evidence>
<dbReference type="PANTHER" id="PTHR18895:SF74">
    <property type="entry name" value="MTRF1L RELEASE FACTOR GLUTAMINE METHYLTRANSFERASE"/>
    <property type="match status" value="1"/>
</dbReference>
<dbReference type="Pfam" id="PF05175">
    <property type="entry name" value="MTS"/>
    <property type="match status" value="1"/>
</dbReference>
<dbReference type="Gene3D" id="3.40.50.150">
    <property type="entry name" value="Vaccinia Virus protein VP39"/>
    <property type="match status" value="1"/>
</dbReference>
<feature type="domain" description="Methyltransferase small" evidence="6">
    <location>
        <begin position="72"/>
        <end position="161"/>
    </location>
</feature>
<dbReference type="InterPro" id="IPR019874">
    <property type="entry name" value="RF_methyltr_PrmC"/>
</dbReference>
<evidence type="ECO:0000256" key="3">
    <source>
        <dbReference type="ARBA" id="ARBA00022679"/>
    </source>
</evidence>
<evidence type="ECO:0000259" key="6">
    <source>
        <dbReference type="Pfam" id="PF05175"/>
    </source>
</evidence>
<dbReference type="CDD" id="cd02440">
    <property type="entry name" value="AdoMet_MTases"/>
    <property type="match status" value="1"/>
</dbReference>
<dbReference type="NCBIfam" id="TIGR03534">
    <property type="entry name" value="RF_mod_PrmC"/>
    <property type="match status" value="1"/>
</dbReference>
<dbReference type="AlphaFoldDB" id="S5DUX1"/>
<keyword evidence="2 7" id="KW-0489">Methyltransferase</keyword>
<name>S5DUX1_9ACTN</name>
<dbReference type="Gene3D" id="1.10.8.10">
    <property type="entry name" value="DNA helicase RuvA subunit, C-terminal domain"/>
    <property type="match status" value="1"/>
</dbReference>
<organism evidence="7">
    <name type="scientific">Candidatus Actinomarina minuta</name>
    <dbReference type="NCBI Taxonomy" id="1389454"/>
    <lineage>
        <taxon>Bacteria</taxon>
        <taxon>Bacillati</taxon>
        <taxon>Actinomycetota</taxon>
        <taxon>Actinomycetes</taxon>
        <taxon>Candidatus Actinomarinidae</taxon>
        <taxon>Candidatus Actinomarinales</taxon>
        <taxon>Candidatus Actinomarineae</taxon>
        <taxon>Candidatus Actinomarinaceae</taxon>
        <taxon>Candidatus Actinomarina</taxon>
    </lineage>
</organism>
<dbReference type="InterPro" id="IPR050320">
    <property type="entry name" value="N5-glutamine_MTase"/>
</dbReference>
<dbReference type="GO" id="GO:0102559">
    <property type="term" value="F:peptide chain release factor N(5)-glutamine methyltransferase activity"/>
    <property type="evidence" value="ECO:0007669"/>
    <property type="project" value="UniProtKB-EC"/>
</dbReference>
<evidence type="ECO:0000256" key="2">
    <source>
        <dbReference type="ARBA" id="ARBA00022603"/>
    </source>
</evidence>
<protein>
    <recommendedName>
        <fullName evidence="1">peptide chain release factor N(5)-glutamine methyltransferase</fullName>
        <ecNumber evidence="1">2.1.1.297</ecNumber>
    </recommendedName>
</protein>
<dbReference type="EMBL" id="KC811109">
    <property type="protein sequence ID" value="AGQ18707.1"/>
    <property type="molecule type" value="Genomic_DNA"/>
</dbReference>
<dbReference type="GO" id="GO:0032259">
    <property type="term" value="P:methylation"/>
    <property type="evidence" value="ECO:0007669"/>
    <property type="project" value="UniProtKB-KW"/>
</dbReference>
<dbReference type="NCBIfam" id="TIGR00536">
    <property type="entry name" value="hemK_fam"/>
    <property type="match status" value="1"/>
</dbReference>
<reference evidence="7" key="1">
    <citation type="journal article" date="2013" name="Sci. Rep.">
        <title>Metagenomics uncovers a new group of low GC and ultra-small marine Actinobacteria.</title>
        <authorList>
            <person name="Ghai R."/>
            <person name="Mizuno C.M."/>
            <person name="Picazo A."/>
            <person name="Camacho A."/>
            <person name="Rodriguez-Valera F."/>
        </authorList>
    </citation>
    <scope>NUCLEOTIDE SEQUENCE</scope>
</reference>
<sequence>MDIRNIPEYELARLREKAKEIKGSTTDYEQEYKSLLTRRLNHEPLQYIEEYVPFYTIQLKVDQRCLIPRPETEFLIELIKENTNNPKSILDVGTGSGCIALMMKALYPNSEVSGVDVSQEALSIAIENAQLNSLAVNFYHSDLLGNVDTSDLDVIIANLPYIPEENLVGLDKEVIDYEPLLALNGGEDGLEVISKLIKEIENKKLTNLMLCLEIDSTKSKKTLDLFSNWKEVKLYQDLAERDRYVFATR</sequence>
<dbReference type="InterPro" id="IPR007848">
    <property type="entry name" value="Small_mtfrase_dom"/>
</dbReference>